<dbReference type="Proteomes" id="UP000193642">
    <property type="component" value="Unassembled WGS sequence"/>
</dbReference>
<sequence>MSNIMSALLARGKGIAPNFAPNPQQVAKEKLATKWKVAFDYITEKLGLPSKPPSNQPSAEYLEGRRLTCLTFHQQTQSTLNQTPMCQRPTFQKILLYRNCITKCGMFGLQTVHTQDSKQLITDVKGAYNISVPHLQQAIIAQEVLYFVKECCSNNWSSNGPLALKIVALCVEHKDYAGFLVDIVGMFASIVHQKFYLFEPKWNPSATYAYWFLLSQAKFVLHHVIGSKATVAQMVEMAWLFG</sequence>
<evidence type="ECO:0000313" key="2">
    <source>
        <dbReference type="Proteomes" id="UP000193642"/>
    </source>
</evidence>
<keyword evidence="2" id="KW-1185">Reference proteome</keyword>
<name>A0A1Y2CK69_9FUNG</name>
<reference evidence="1 2" key="1">
    <citation type="submission" date="2016-07" db="EMBL/GenBank/DDBJ databases">
        <title>Pervasive Adenine N6-methylation of Active Genes in Fungi.</title>
        <authorList>
            <consortium name="DOE Joint Genome Institute"/>
            <person name="Mondo S.J."/>
            <person name="Dannebaum R.O."/>
            <person name="Kuo R.C."/>
            <person name="Labutti K."/>
            <person name="Haridas S."/>
            <person name="Kuo A."/>
            <person name="Salamov A."/>
            <person name="Ahrendt S.R."/>
            <person name="Lipzen A."/>
            <person name="Sullivan W."/>
            <person name="Andreopoulos W.B."/>
            <person name="Clum A."/>
            <person name="Lindquist E."/>
            <person name="Daum C."/>
            <person name="Ramamoorthy G.K."/>
            <person name="Gryganskyi A."/>
            <person name="Culley D."/>
            <person name="Magnuson J.K."/>
            <person name="James T.Y."/>
            <person name="O'Malley M.A."/>
            <person name="Stajich J.E."/>
            <person name="Spatafora J.W."/>
            <person name="Visel A."/>
            <person name="Grigoriev I.V."/>
        </authorList>
    </citation>
    <scope>NUCLEOTIDE SEQUENCE [LARGE SCALE GENOMIC DNA]</scope>
    <source>
        <strain evidence="1 2">JEL800</strain>
    </source>
</reference>
<comment type="caution">
    <text evidence="1">The sequence shown here is derived from an EMBL/GenBank/DDBJ whole genome shotgun (WGS) entry which is preliminary data.</text>
</comment>
<evidence type="ECO:0000313" key="1">
    <source>
        <dbReference type="EMBL" id="ORY47409.1"/>
    </source>
</evidence>
<dbReference type="EMBL" id="MCGO01000014">
    <property type="protein sequence ID" value="ORY47409.1"/>
    <property type="molecule type" value="Genomic_DNA"/>
</dbReference>
<gene>
    <name evidence="1" type="ORF">BCR33DRAFT_736220</name>
</gene>
<organism evidence="1 2">
    <name type="scientific">Rhizoclosmatium globosum</name>
    <dbReference type="NCBI Taxonomy" id="329046"/>
    <lineage>
        <taxon>Eukaryota</taxon>
        <taxon>Fungi</taxon>
        <taxon>Fungi incertae sedis</taxon>
        <taxon>Chytridiomycota</taxon>
        <taxon>Chytridiomycota incertae sedis</taxon>
        <taxon>Chytridiomycetes</taxon>
        <taxon>Chytridiales</taxon>
        <taxon>Chytriomycetaceae</taxon>
        <taxon>Rhizoclosmatium</taxon>
    </lineage>
</organism>
<accession>A0A1Y2CK69</accession>
<proteinExistence type="predicted"/>
<dbReference type="AlphaFoldDB" id="A0A1Y2CK69"/>
<protein>
    <submittedName>
        <fullName evidence="1">Uncharacterized protein</fullName>
    </submittedName>
</protein>